<dbReference type="PANTHER" id="PTHR43429">
    <property type="entry name" value="PYRIDINE NUCLEOTIDE-DISULFIDE OXIDOREDUCTASE DOMAIN-CONTAINING"/>
    <property type="match status" value="1"/>
</dbReference>
<dbReference type="InterPro" id="IPR050260">
    <property type="entry name" value="FAD-bd_OxRdtase"/>
</dbReference>
<protein>
    <recommendedName>
        <fullName evidence="6">Nitrite reductase large subunit</fullName>
    </recommendedName>
</protein>
<evidence type="ECO:0000313" key="5">
    <source>
        <dbReference type="Proteomes" id="UP000241208"/>
    </source>
</evidence>
<organism evidence="4 5">
    <name type="scientific">Staphylococcus cohnii</name>
    <dbReference type="NCBI Taxonomy" id="29382"/>
    <lineage>
        <taxon>Bacteria</taxon>
        <taxon>Bacillati</taxon>
        <taxon>Bacillota</taxon>
        <taxon>Bacilli</taxon>
        <taxon>Bacillales</taxon>
        <taxon>Staphylococcaceae</taxon>
        <taxon>Staphylococcus</taxon>
        <taxon>Staphylococcus cohnii species complex</taxon>
    </lineage>
</organism>
<accession>A0A2T4LPE3</accession>
<name>A0A2T4LPE3_9STAP</name>
<evidence type="ECO:0000256" key="3">
    <source>
        <dbReference type="ARBA" id="ARBA00022827"/>
    </source>
</evidence>
<reference evidence="4 5" key="1">
    <citation type="journal article" date="2016" name="Front. Microbiol.">
        <title>Comprehensive Phylogenetic Analysis of Bovine Non-aureus Staphylococci Species Based on Whole-Genome Sequencing.</title>
        <authorList>
            <person name="Naushad S."/>
            <person name="Barkema H.W."/>
            <person name="Luby C."/>
            <person name="Condas L.A."/>
            <person name="Nobrega D.B."/>
            <person name="Carson D.A."/>
            <person name="De Buck J."/>
        </authorList>
    </citation>
    <scope>NUCLEOTIDE SEQUENCE [LARGE SCALE GENOMIC DNA]</scope>
    <source>
        <strain evidence="4 5">SNUC 3829</strain>
    </source>
</reference>
<dbReference type="AlphaFoldDB" id="A0A2T4LPE3"/>
<dbReference type="SUPFAM" id="SSF51905">
    <property type="entry name" value="FAD/NAD(P)-binding domain"/>
    <property type="match status" value="1"/>
</dbReference>
<dbReference type="RefSeq" id="WP_133170859.1">
    <property type="nucleotide sequence ID" value="NZ_PYZR01000234.1"/>
</dbReference>
<evidence type="ECO:0000256" key="1">
    <source>
        <dbReference type="ARBA" id="ARBA00001974"/>
    </source>
</evidence>
<gene>
    <name evidence="4" type="ORF">BUY34_12605</name>
</gene>
<dbReference type="Gene3D" id="3.50.50.60">
    <property type="entry name" value="FAD/NAD(P)-binding domain"/>
    <property type="match status" value="1"/>
</dbReference>
<sequence>MSKKRLVMIGNGMAGLRTIEEILERDTERYEFTIIGKEPYPNYNRIMLSNILQKKMTVDETIMNSYEWYESYG</sequence>
<dbReference type="InterPro" id="IPR036188">
    <property type="entry name" value="FAD/NAD-bd_sf"/>
</dbReference>
<evidence type="ECO:0008006" key="6">
    <source>
        <dbReference type="Google" id="ProtNLM"/>
    </source>
</evidence>
<proteinExistence type="predicted"/>
<comment type="cofactor">
    <cofactor evidence="1">
        <name>FAD</name>
        <dbReference type="ChEBI" id="CHEBI:57692"/>
    </cofactor>
</comment>
<dbReference type="PANTHER" id="PTHR43429:SF3">
    <property type="entry name" value="NITRITE REDUCTASE [NAD(P)H]"/>
    <property type="match status" value="1"/>
</dbReference>
<feature type="non-terminal residue" evidence="4">
    <location>
        <position position="73"/>
    </location>
</feature>
<evidence type="ECO:0000256" key="2">
    <source>
        <dbReference type="ARBA" id="ARBA00022630"/>
    </source>
</evidence>
<dbReference type="EMBL" id="PYZR01000234">
    <property type="protein sequence ID" value="PTF61264.1"/>
    <property type="molecule type" value="Genomic_DNA"/>
</dbReference>
<keyword evidence="2" id="KW-0285">Flavoprotein</keyword>
<comment type="caution">
    <text evidence="4">The sequence shown here is derived from an EMBL/GenBank/DDBJ whole genome shotgun (WGS) entry which is preliminary data.</text>
</comment>
<dbReference type="Proteomes" id="UP000241208">
    <property type="component" value="Unassembled WGS sequence"/>
</dbReference>
<keyword evidence="3" id="KW-0274">FAD</keyword>
<evidence type="ECO:0000313" key="4">
    <source>
        <dbReference type="EMBL" id="PTF61264.1"/>
    </source>
</evidence>